<gene>
    <name evidence="2" type="ORF">SAMEA3906487_01407</name>
</gene>
<sequence>MSAGFFDYVRGRSEIMPAGYDPAGMRVYRHLVYVGVSQMLDGAFPALRGGLGEVAWRLLIKAFIRQSAWSSPYYGDLCDAFLEFVARESR</sequence>
<dbReference type="OrthoDB" id="8795879at2"/>
<dbReference type="KEGG" id="btrm:SAMEA390648701407"/>
<dbReference type="AlphaFoldDB" id="A0A157RSV8"/>
<dbReference type="InterPro" id="IPR044922">
    <property type="entry name" value="DUF2063_N_sf"/>
</dbReference>
<organism evidence="2 3">
    <name type="scientific">Bordetella trematum</name>
    <dbReference type="NCBI Taxonomy" id="123899"/>
    <lineage>
        <taxon>Bacteria</taxon>
        <taxon>Pseudomonadati</taxon>
        <taxon>Pseudomonadota</taxon>
        <taxon>Betaproteobacteria</taxon>
        <taxon>Burkholderiales</taxon>
        <taxon>Alcaligenaceae</taxon>
        <taxon>Bordetella</taxon>
    </lineage>
</organism>
<dbReference type="EMBL" id="LT546645">
    <property type="protein sequence ID" value="SAI68674.1"/>
    <property type="molecule type" value="Genomic_DNA"/>
</dbReference>
<dbReference type="RefSeq" id="WP_025514103.1">
    <property type="nucleotide sequence ID" value="NZ_CP016340.1"/>
</dbReference>
<evidence type="ECO:0000313" key="2">
    <source>
        <dbReference type="EMBL" id="SAI68674.1"/>
    </source>
</evidence>
<feature type="domain" description="Putative DNA-binding" evidence="1">
    <location>
        <begin position="5"/>
        <end position="85"/>
    </location>
</feature>
<evidence type="ECO:0000313" key="3">
    <source>
        <dbReference type="Proteomes" id="UP000076825"/>
    </source>
</evidence>
<accession>A0A157RSV8</accession>
<name>A0A157RSV8_9BORD</name>
<protein>
    <submittedName>
        <fullName evidence="2">Uncharacterized protein conserved in bacteria</fullName>
    </submittedName>
</protein>
<dbReference type="InterPro" id="IPR018640">
    <property type="entry name" value="DUF2063"/>
</dbReference>
<proteinExistence type="predicted"/>
<dbReference type="Proteomes" id="UP000076825">
    <property type="component" value="Chromosome 1"/>
</dbReference>
<dbReference type="STRING" id="123899.SAMEA3906487_01407"/>
<dbReference type="GeneID" id="56591303"/>
<dbReference type="Gene3D" id="1.10.150.690">
    <property type="entry name" value="DUF2063"/>
    <property type="match status" value="1"/>
</dbReference>
<keyword evidence="3" id="KW-1185">Reference proteome</keyword>
<evidence type="ECO:0000259" key="1">
    <source>
        <dbReference type="Pfam" id="PF09836"/>
    </source>
</evidence>
<reference evidence="2 3" key="1">
    <citation type="submission" date="2016-04" db="EMBL/GenBank/DDBJ databases">
        <authorList>
            <consortium name="Pathogen Informatics"/>
        </authorList>
    </citation>
    <scope>NUCLEOTIDE SEQUENCE [LARGE SCALE GENOMIC DNA]</scope>
    <source>
        <strain evidence="2 3">H044680328</strain>
    </source>
</reference>
<dbReference type="Pfam" id="PF09836">
    <property type="entry name" value="DUF2063"/>
    <property type="match status" value="1"/>
</dbReference>